<reference evidence="9" key="1">
    <citation type="submission" date="2023-06" db="EMBL/GenBank/DDBJ databases">
        <title>Gordonia sp. nov. and Pseudochrobactrum sp. nov., two species isolated from the burying beetle Nicrophorus vespilloides.</title>
        <authorList>
            <person name="Poehlein A."/>
            <person name="Guzman J."/>
            <person name="Daniel R."/>
            <person name="Vilcinskas A."/>
        </authorList>
    </citation>
    <scope>NUCLEOTIDE SEQUENCE</scope>
    <source>
        <strain evidence="9">MP11Mi</strain>
    </source>
</reference>
<dbReference type="HAMAP" id="MF_01334">
    <property type="entry name" value="Ribosomal_bL25_CTC"/>
    <property type="match status" value="1"/>
</dbReference>
<keyword evidence="4 5" id="KW-0687">Ribonucleoprotein</keyword>
<dbReference type="EMBL" id="CP128986">
    <property type="protein sequence ID" value="WOC11482.1"/>
    <property type="molecule type" value="Genomic_DNA"/>
</dbReference>
<sequence>MSNSTPSLAVAVRTGKGKGAARRARREGLVPAVIYGHGADPQHLLLPKLELNTILRNYGLNAVIDLDIEGTKQLALARQVDVHPLRDYVEHVDFLLVRRGEKVIVDIPVIVEGIPMGGTLTVQEASSVEVEVDALAIPENIVVDVENAAAGTIITAGDLNLPEGSDLVTNAEYAIVAINEAKSASTDEEDAEAEAEAGEAAAE</sequence>
<accession>A0AA97CUP6</accession>
<evidence type="ECO:0000256" key="3">
    <source>
        <dbReference type="ARBA" id="ARBA00022980"/>
    </source>
</evidence>
<feature type="domain" description="Large ribosomal subunit protein bL25 L25" evidence="7">
    <location>
        <begin position="8"/>
        <end position="94"/>
    </location>
</feature>
<feature type="region of interest" description="Disordered" evidence="6">
    <location>
        <begin position="182"/>
        <end position="203"/>
    </location>
</feature>
<dbReference type="InterPro" id="IPR037121">
    <property type="entry name" value="Ribosomal_bL25_C"/>
</dbReference>
<evidence type="ECO:0000256" key="1">
    <source>
        <dbReference type="ARBA" id="ARBA00022730"/>
    </source>
</evidence>
<dbReference type="GO" id="GO:0006412">
    <property type="term" value="P:translation"/>
    <property type="evidence" value="ECO:0007669"/>
    <property type="project" value="UniProtKB-UniRule"/>
</dbReference>
<dbReference type="NCBIfam" id="NF004131">
    <property type="entry name" value="PRK05618.2-1"/>
    <property type="match status" value="1"/>
</dbReference>
<keyword evidence="3 5" id="KW-0689">Ribosomal protein</keyword>
<comment type="function">
    <text evidence="5">This is one of the proteins that binds to the 5S RNA in the ribosome where it forms part of the central protuberance.</text>
</comment>
<evidence type="ECO:0000259" key="7">
    <source>
        <dbReference type="Pfam" id="PF01386"/>
    </source>
</evidence>
<dbReference type="InterPro" id="IPR020056">
    <property type="entry name" value="Rbsml_bL25/Gln-tRNA_synth_N"/>
</dbReference>
<dbReference type="GO" id="GO:0003735">
    <property type="term" value="F:structural constituent of ribosome"/>
    <property type="evidence" value="ECO:0007669"/>
    <property type="project" value="InterPro"/>
</dbReference>
<dbReference type="InterPro" id="IPR011035">
    <property type="entry name" value="Ribosomal_bL25/Gln-tRNA_synth"/>
</dbReference>
<feature type="compositionally biased region" description="Acidic residues" evidence="6">
    <location>
        <begin position="186"/>
        <end position="203"/>
    </location>
</feature>
<evidence type="ECO:0000256" key="6">
    <source>
        <dbReference type="SAM" id="MobiDB-lite"/>
    </source>
</evidence>
<dbReference type="InterPro" id="IPR029751">
    <property type="entry name" value="Ribosomal_L25_dom"/>
</dbReference>
<protein>
    <recommendedName>
        <fullName evidence="5">Large ribosomal subunit protein bL25</fullName>
    </recommendedName>
    <alternativeName>
        <fullName evidence="5">General stress protein CTC</fullName>
    </alternativeName>
</protein>
<evidence type="ECO:0000313" key="9">
    <source>
        <dbReference type="EMBL" id="WOC11482.1"/>
    </source>
</evidence>
<dbReference type="Gene3D" id="2.170.120.20">
    <property type="entry name" value="Ribosomal protein L25, beta domain"/>
    <property type="match status" value="1"/>
</dbReference>
<organism evidence="9">
    <name type="scientific">Gordonia sp. MP11Mi</name>
    <dbReference type="NCBI Taxonomy" id="3022769"/>
    <lineage>
        <taxon>Bacteria</taxon>
        <taxon>Bacillati</taxon>
        <taxon>Actinomycetota</taxon>
        <taxon>Actinomycetes</taxon>
        <taxon>Mycobacteriales</taxon>
        <taxon>Gordoniaceae</taxon>
        <taxon>Gordonia</taxon>
    </lineage>
</organism>
<dbReference type="InterPro" id="IPR020930">
    <property type="entry name" value="Ribosomal_uL5_bac-type"/>
</dbReference>
<proteinExistence type="inferred from homology"/>
<keyword evidence="2 5" id="KW-0694">RNA-binding</keyword>
<dbReference type="InterPro" id="IPR020057">
    <property type="entry name" value="Ribosomal_bL25_b-dom"/>
</dbReference>
<evidence type="ECO:0000259" key="8">
    <source>
        <dbReference type="Pfam" id="PF14693"/>
    </source>
</evidence>
<dbReference type="Gene3D" id="2.40.240.10">
    <property type="entry name" value="Ribosomal Protein L25, Chain P"/>
    <property type="match status" value="1"/>
</dbReference>
<dbReference type="PANTHER" id="PTHR33284">
    <property type="entry name" value="RIBOSOMAL PROTEIN L25/GLN-TRNA SYNTHETASE, ANTI-CODON-BINDING DOMAIN-CONTAINING PROTEIN"/>
    <property type="match status" value="1"/>
</dbReference>
<evidence type="ECO:0000256" key="2">
    <source>
        <dbReference type="ARBA" id="ARBA00022884"/>
    </source>
</evidence>
<evidence type="ECO:0000256" key="4">
    <source>
        <dbReference type="ARBA" id="ARBA00023274"/>
    </source>
</evidence>
<dbReference type="GO" id="GO:0008097">
    <property type="term" value="F:5S rRNA binding"/>
    <property type="evidence" value="ECO:0007669"/>
    <property type="project" value="InterPro"/>
</dbReference>
<comment type="similarity">
    <text evidence="5">Belongs to the bacterial ribosomal protein bL25 family. CTC subfamily.</text>
</comment>
<dbReference type="InterPro" id="IPR001021">
    <property type="entry name" value="Ribosomal_bL25_long"/>
</dbReference>
<dbReference type="AlphaFoldDB" id="A0AA97CUP6"/>
<keyword evidence="1 5" id="KW-0699">rRNA-binding</keyword>
<dbReference type="RefSeq" id="WP_420040796.1">
    <property type="nucleotide sequence ID" value="NZ_CP128986.1"/>
</dbReference>
<comment type="subunit">
    <text evidence="5">Part of the 50S ribosomal subunit; part of the 5S rRNA/L5/L18/L25 subcomplex. Contacts the 5S rRNA. Binds to the 5S rRNA independently of L5 and L18.</text>
</comment>
<dbReference type="SUPFAM" id="SSF50715">
    <property type="entry name" value="Ribosomal protein L25-like"/>
    <property type="match status" value="1"/>
</dbReference>
<name>A0AA97CUP6_9ACTN</name>
<dbReference type="Pfam" id="PF14693">
    <property type="entry name" value="Ribosomal_TL5_C"/>
    <property type="match status" value="1"/>
</dbReference>
<dbReference type="GO" id="GO:0022625">
    <property type="term" value="C:cytosolic large ribosomal subunit"/>
    <property type="evidence" value="ECO:0007669"/>
    <property type="project" value="TreeGrafter"/>
</dbReference>
<dbReference type="NCBIfam" id="TIGR00731">
    <property type="entry name" value="bL25_bact_ctc"/>
    <property type="match status" value="1"/>
</dbReference>
<gene>
    <name evidence="5 9" type="primary">rplY</name>
    <name evidence="5" type="synonym">ctc</name>
    <name evidence="9" type="ORF">MP11Mi_05540</name>
</gene>
<evidence type="ECO:0000256" key="5">
    <source>
        <dbReference type="HAMAP-Rule" id="MF_01334"/>
    </source>
</evidence>
<dbReference type="PANTHER" id="PTHR33284:SF1">
    <property type="entry name" value="RIBOSOMAL PROTEIN L25_GLN-TRNA SYNTHETASE, ANTI-CODON-BINDING DOMAIN-CONTAINING PROTEIN"/>
    <property type="match status" value="1"/>
</dbReference>
<feature type="domain" description="Large ribosomal subunit protein bL25 beta" evidence="8">
    <location>
        <begin position="102"/>
        <end position="181"/>
    </location>
</feature>
<dbReference type="Pfam" id="PF01386">
    <property type="entry name" value="Ribosomal_L25p"/>
    <property type="match status" value="1"/>
</dbReference>
<dbReference type="CDD" id="cd00495">
    <property type="entry name" value="Ribosomal_L25_TL5_CTC"/>
    <property type="match status" value="1"/>
</dbReference>